<feature type="short sequence motif" description="GXGXXG" evidence="1">
    <location>
        <begin position="86"/>
        <end position="91"/>
    </location>
</feature>
<protein>
    <submittedName>
        <fullName evidence="2">Uncharacterized protein</fullName>
    </submittedName>
</protein>
<sequence>MRPRLSRALLALVFVCVLPAWKALERAPALPPVYANEASIDGMTGVRYATYQPSGIDALLKDLESSLRVMNRDSPGTPINYLSISGGGSRGAFGAGLLNGWTKNGTRPAFNMVTGVSTGALIAPLAYLGHEYDAVLKQLYTNITADKVYRKRSYASVLFSDGLSDTTPLYHMISEHITEALLQKIAHEYTVNNRWLLIGTTNLDTGQPIIWNMGRIAAYGTPEALTLFRNVMLASASLPGFFSPVMIDAVYQGKAYQEMHVDGGVSRQVFIYPASLFHTTGAYKLLEGRKREAYLIRNDILEADNFQTVERKTLAIANQALTQFAHSHGDGDSFMAYLTARQDGFGFNMAFVTEDFTHAAPKSRFDKDYMVSLFDYAEKLAEKGYPWSKVPPGLNESLSTSLMKYREVLNGNSPRK</sequence>
<feature type="active site" description="Nucleophile" evidence="1">
    <location>
        <position position="117"/>
    </location>
</feature>
<dbReference type="SUPFAM" id="SSF52151">
    <property type="entry name" value="FabD/lysophospholipase-like"/>
    <property type="match status" value="1"/>
</dbReference>
<dbReference type="Gene3D" id="3.40.1090.10">
    <property type="entry name" value="Cytosolic phospholipase A2 catalytic domain"/>
    <property type="match status" value="1"/>
</dbReference>
<dbReference type="InterPro" id="IPR002641">
    <property type="entry name" value="PNPLA_dom"/>
</dbReference>
<dbReference type="AlphaFoldDB" id="A0A679IG35"/>
<evidence type="ECO:0000313" key="2">
    <source>
        <dbReference type="EMBL" id="BBU68482.1"/>
    </source>
</evidence>
<feature type="short sequence motif" description="DGA/G" evidence="1">
    <location>
        <begin position="262"/>
        <end position="264"/>
    </location>
</feature>
<dbReference type="PANTHER" id="PTHR14226:SF74">
    <property type="entry name" value="BLR4684 PROTEIN"/>
    <property type="match status" value="1"/>
</dbReference>
<evidence type="ECO:0000313" key="3">
    <source>
        <dbReference type="Proteomes" id="UP000463961"/>
    </source>
</evidence>
<dbReference type="InterPro" id="IPR016035">
    <property type="entry name" value="Acyl_Trfase/lysoPLipase"/>
</dbReference>
<dbReference type="Pfam" id="PF01734">
    <property type="entry name" value="Patatin"/>
    <property type="match status" value="1"/>
</dbReference>
<keyword evidence="1" id="KW-0443">Lipid metabolism</keyword>
<dbReference type="Proteomes" id="UP000463961">
    <property type="component" value="Chromosome"/>
</dbReference>
<dbReference type="GO" id="GO:0016042">
    <property type="term" value="P:lipid catabolic process"/>
    <property type="evidence" value="ECO:0007669"/>
    <property type="project" value="UniProtKB-UniRule"/>
</dbReference>
<name>A0A679IG35_9RHOO</name>
<dbReference type="PANTHER" id="PTHR14226">
    <property type="entry name" value="NEUROPATHY TARGET ESTERASE/SWISS CHEESE D.MELANOGASTER"/>
    <property type="match status" value="1"/>
</dbReference>
<dbReference type="RefSeq" id="WP_162050732.1">
    <property type="nucleotide sequence ID" value="NZ_AP019011.1"/>
</dbReference>
<feature type="short sequence motif" description="GXSXG" evidence="1">
    <location>
        <begin position="115"/>
        <end position="119"/>
    </location>
</feature>
<keyword evidence="3" id="KW-1185">Reference proteome</keyword>
<feature type="active site" description="Proton acceptor" evidence="1">
    <location>
        <position position="262"/>
    </location>
</feature>
<dbReference type="OrthoDB" id="9798773at2"/>
<dbReference type="GO" id="GO:0016787">
    <property type="term" value="F:hydrolase activity"/>
    <property type="evidence" value="ECO:0007669"/>
    <property type="project" value="UniProtKB-UniRule"/>
</dbReference>
<accession>A0A679IG35</accession>
<evidence type="ECO:0000256" key="1">
    <source>
        <dbReference type="PROSITE-ProRule" id="PRU01161"/>
    </source>
</evidence>
<keyword evidence="1" id="KW-0378">Hydrolase</keyword>
<gene>
    <name evidence="2" type="ORF">ICHIAU1_07650</name>
</gene>
<dbReference type="InterPro" id="IPR050301">
    <property type="entry name" value="NTE"/>
</dbReference>
<dbReference type="PROSITE" id="PS51635">
    <property type="entry name" value="PNPLA"/>
    <property type="match status" value="1"/>
</dbReference>
<proteinExistence type="predicted"/>
<keyword evidence="1" id="KW-0442">Lipid degradation</keyword>
<organism evidence="2 3">
    <name type="scientific">Fluviibacter phosphoraccumulans</name>
    <dbReference type="NCBI Taxonomy" id="1751046"/>
    <lineage>
        <taxon>Bacteria</taxon>
        <taxon>Pseudomonadati</taxon>
        <taxon>Pseudomonadota</taxon>
        <taxon>Betaproteobacteria</taxon>
        <taxon>Rhodocyclales</taxon>
        <taxon>Fluviibacteraceae</taxon>
        <taxon>Fluviibacter</taxon>
    </lineage>
</organism>
<reference evidence="3" key="1">
    <citation type="submission" date="2020-01" db="EMBL/GenBank/DDBJ databases">
        <title>Phosphoaccumulans saitamaens gen. nov., sp. nov., a polyphosphate accumulating bacterium isolated from surface river water.</title>
        <authorList>
            <person name="Watanabe K."/>
            <person name="Suda W."/>
        </authorList>
    </citation>
    <scope>NUCLEOTIDE SEQUENCE [LARGE SCALE GENOMIC DNA]</scope>
    <source>
        <strain evidence="3">ICHIAU1</strain>
    </source>
</reference>
<dbReference type="EMBL" id="AP022345">
    <property type="protein sequence ID" value="BBU68482.1"/>
    <property type="molecule type" value="Genomic_DNA"/>
</dbReference>